<evidence type="ECO:0000313" key="3">
    <source>
        <dbReference type="EMBL" id="CAI8055237.1"/>
    </source>
</evidence>
<dbReference type="Pfam" id="PF13751">
    <property type="entry name" value="DDE_Tnp_1_6"/>
    <property type="match status" value="1"/>
</dbReference>
<dbReference type="Proteomes" id="UP001174909">
    <property type="component" value="Unassembled WGS sequence"/>
</dbReference>
<feature type="domain" description="Transposase DDE" evidence="2">
    <location>
        <begin position="9"/>
        <end position="79"/>
    </location>
</feature>
<dbReference type="EMBL" id="CASHTH010004264">
    <property type="protein sequence ID" value="CAI8055237.1"/>
    <property type="molecule type" value="Genomic_DNA"/>
</dbReference>
<reference evidence="3" key="1">
    <citation type="submission" date="2023-03" db="EMBL/GenBank/DDBJ databases">
        <authorList>
            <person name="Steffen K."/>
            <person name="Cardenas P."/>
        </authorList>
    </citation>
    <scope>NUCLEOTIDE SEQUENCE</scope>
</reference>
<gene>
    <name evidence="3" type="ORF">GBAR_LOCUS30164</name>
</gene>
<comment type="caution">
    <text evidence="3">The sequence shown here is derived from an EMBL/GenBank/DDBJ whole genome shotgun (WGS) entry which is preliminary data.</text>
</comment>
<evidence type="ECO:0000256" key="1">
    <source>
        <dbReference type="SAM" id="MobiDB-lite"/>
    </source>
</evidence>
<keyword evidence="4" id="KW-1185">Reference proteome</keyword>
<dbReference type="InterPro" id="IPR025668">
    <property type="entry name" value="Tnp_DDE_dom"/>
</dbReference>
<name>A0AA35TY85_GEOBA</name>
<evidence type="ECO:0000259" key="2">
    <source>
        <dbReference type="Pfam" id="PF13751"/>
    </source>
</evidence>
<dbReference type="AlphaFoldDB" id="A0AA35TY85"/>
<dbReference type="PANTHER" id="PTHR35604:SF2">
    <property type="entry name" value="TRANSPOSASE INSH FOR INSERTION SEQUENCE ELEMENT IS5A-RELATED"/>
    <property type="match status" value="1"/>
</dbReference>
<accession>A0AA35TY85</accession>
<organism evidence="3 4">
    <name type="scientific">Geodia barretti</name>
    <name type="common">Barrett's horny sponge</name>
    <dbReference type="NCBI Taxonomy" id="519541"/>
    <lineage>
        <taxon>Eukaryota</taxon>
        <taxon>Metazoa</taxon>
        <taxon>Porifera</taxon>
        <taxon>Demospongiae</taxon>
        <taxon>Heteroscleromorpha</taxon>
        <taxon>Tetractinellida</taxon>
        <taxon>Astrophorina</taxon>
        <taxon>Geodiidae</taxon>
        <taxon>Geodia</taxon>
    </lineage>
</organism>
<evidence type="ECO:0000313" key="4">
    <source>
        <dbReference type="Proteomes" id="UP001174909"/>
    </source>
</evidence>
<sequence>MRDRGVTPHVAQRAHSAIDGRTTRHPGYGVSQKIRKQIEEIFGWMKTVGGFRRTRYRGVERTGLAGYFVATAYNLVRMANLLSCQRTRDVQVV</sequence>
<protein>
    <recommendedName>
        <fullName evidence="2">Transposase DDE domain-containing protein</fullName>
    </recommendedName>
</protein>
<dbReference type="PANTHER" id="PTHR35604">
    <property type="entry name" value="TRANSPOSASE INSH FOR INSERTION SEQUENCE ELEMENT IS5A-RELATED"/>
    <property type="match status" value="1"/>
</dbReference>
<proteinExistence type="predicted"/>
<feature type="region of interest" description="Disordered" evidence="1">
    <location>
        <begin position="1"/>
        <end position="27"/>
    </location>
</feature>